<sequence length="60" mass="7053">MVLGFLIAINCIVISSDLLEHAFFMVLLRLMIPVIFSYFVIRFCLFVFGDFLELFKNPKF</sequence>
<comment type="caution">
    <text evidence="2">The sequence shown here is derived from an EMBL/GenBank/DDBJ whole genome shotgun (WGS) entry which is preliminary data.</text>
</comment>
<reference evidence="2 3" key="1">
    <citation type="submission" date="2015-05" db="EMBL/GenBank/DDBJ databases">
        <title>Whole genome sequence and identification of bacterial endophytes from Costus igneus.</title>
        <authorList>
            <person name="Lee Y.P."/>
            <person name="Gan H.M."/>
            <person name="Eng W."/>
            <person name="Wheatley M.S."/>
            <person name="Caraballo A."/>
            <person name="Polter S."/>
            <person name="Savka M.A."/>
            <person name="Hudson A.O."/>
        </authorList>
    </citation>
    <scope>NUCLEOTIDE SEQUENCE [LARGE SCALE GENOMIC DNA]</scope>
    <source>
        <strain evidence="2 3">RIT375</strain>
    </source>
</reference>
<keyword evidence="1" id="KW-0812">Transmembrane</keyword>
<accession>A0A0J1HUX3</accession>
<keyword evidence="1" id="KW-0472">Membrane</keyword>
<dbReference type="EMBL" id="LDPG01000011">
    <property type="protein sequence ID" value="KLV17511.1"/>
    <property type="molecule type" value="Genomic_DNA"/>
</dbReference>
<dbReference type="Proteomes" id="UP000035904">
    <property type="component" value="Unassembled WGS sequence"/>
</dbReference>
<evidence type="ECO:0000256" key="1">
    <source>
        <dbReference type="SAM" id="Phobius"/>
    </source>
</evidence>
<evidence type="ECO:0000313" key="3">
    <source>
        <dbReference type="Proteomes" id="UP000035904"/>
    </source>
</evidence>
<evidence type="ECO:0000313" key="2">
    <source>
        <dbReference type="EMBL" id="KLV17511.1"/>
    </source>
</evidence>
<gene>
    <name evidence="2" type="ORF">ABW01_16575</name>
</gene>
<dbReference type="AlphaFoldDB" id="A0A0J1HUX3"/>
<organism evidence="2 3">
    <name type="scientific">Bacillus anthracis</name>
    <name type="common">anthrax bacterium</name>
    <dbReference type="NCBI Taxonomy" id="1392"/>
    <lineage>
        <taxon>Bacteria</taxon>
        <taxon>Bacillati</taxon>
        <taxon>Bacillota</taxon>
        <taxon>Bacilli</taxon>
        <taxon>Bacillales</taxon>
        <taxon>Bacillaceae</taxon>
        <taxon>Bacillus</taxon>
        <taxon>Bacillus cereus group</taxon>
    </lineage>
</organism>
<dbReference type="PATRIC" id="fig|1392.242.peg.1190"/>
<keyword evidence="1" id="KW-1133">Transmembrane helix</keyword>
<protein>
    <submittedName>
        <fullName evidence="2">Uncharacterized protein</fullName>
    </submittedName>
</protein>
<name>A0A0J1HUX3_BACAN</name>
<proteinExistence type="predicted"/>
<feature type="transmembrane region" description="Helical" evidence="1">
    <location>
        <begin position="31"/>
        <end position="52"/>
    </location>
</feature>